<dbReference type="NCBIfam" id="TIGR00355">
    <property type="entry name" value="purH"/>
    <property type="match status" value="1"/>
</dbReference>
<dbReference type="Pfam" id="PF01808">
    <property type="entry name" value="AICARFT_IMPCHas"/>
    <property type="match status" value="1"/>
</dbReference>
<evidence type="ECO:0000256" key="6">
    <source>
        <dbReference type="ARBA" id="ARBA00022801"/>
    </source>
</evidence>
<dbReference type="PANTHER" id="PTHR11692:SF0">
    <property type="entry name" value="BIFUNCTIONAL PURINE BIOSYNTHESIS PROTEIN ATIC"/>
    <property type="match status" value="1"/>
</dbReference>
<comment type="caution">
    <text evidence="12">The sequence shown here is derived from an EMBL/GenBank/DDBJ whole genome shotgun (WGS) entry which is preliminary data.</text>
</comment>
<dbReference type="SUPFAM" id="SSF52335">
    <property type="entry name" value="Methylglyoxal synthase-like"/>
    <property type="match status" value="1"/>
</dbReference>
<dbReference type="InterPro" id="IPR036914">
    <property type="entry name" value="MGS-like_dom_sf"/>
</dbReference>
<evidence type="ECO:0000313" key="13">
    <source>
        <dbReference type="Proteomes" id="UP000053577"/>
    </source>
</evidence>
<dbReference type="InterPro" id="IPR002695">
    <property type="entry name" value="PurH-like"/>
</dbReference>
<dbReference type="UniPathway" id="UPA00074">
    <property type="reaction ID" value="UER00133"/>
</dbReference>
<dbReference type="SUPFAM" id="SSF53927">
    <property type="entry name" value="Cytidine deaminase-like"/>
    <property type="match status" value="1"/>
</dbReference>
<evidence type="ECO:0000313" key="12">
    <source>
        <dbReference type="EMBL" id="KSV17942.1"/>
    </source>
</evidence>
<comment type="pathway">
    <text evidence="1 10">Purine metabolism; IMP biosynthesis via de novo pathway; IMP from 5-formamido-1-(5-phospho-D-ribosyl)imidazole-4-carboxamide: step 1/1.</text>
</comment>
<dbReference type="InterPro" id="IPR024051">
    <property type="entry name" value="AICAR_Tfase_dup_dom_sf"/>
</dbReference>
<comment type="catalytic activity">
    <reaction evidence="8 10">
        <text>(6R)-10-formyltetrahydrofolate + 5-amino-1-(5-phospho-beta-D-ribosyl)imidazole-4-carboxamide = 5-formamido-1-(5-phospho-D-ribosyl)imidazole-4-carboxamide + (6S)-5,6,7,8-tetrahydrofolate</text>
        <dbReference type="Rhea" id="RHEA:22192"/>
        <dbReference type="ChEBI" id="CHEBI:57453"/>
        <dbReference type="ChEBI" id="CHEBI:58467"/>
        <dbReference type="ChEBI" id="CHEBI:58475"/>
        <dbReference type="ChEBI" id="CHEBI:195366"/>
        <dbReference type="EC" id="2.1.2.3"/>
    </reaction>
</comment>
<sequence length="513" mass="55750">MRAILSVSDKTGLIEFAKGLSELGFDIYSTGGTKKSLQQANVTVHGISDMTGSPEILDGRVKTLHPKVHGGILARRDLPEHMAELEEHNIQPIDMVVVNLYPFVKTVSRPNVSLTDALENIDIGGPTMIRASAKNFPSVIVVVDPQDYSRVLEHLQAGTLSLDERKKLAQKAFQHVAMYDTAISQYLWQGEEGFPENMTIALSKRYDLRYGENPHQPAVFYAENRVGQGQDSGITWAQQVWGKQLSFNNILDADAAWGAATDFAAATVAIVKHTNTCGLASDENIAEAYKKAFSGDPVSAYGGIVASNRKVTLSMAEAMKGVFYEIIIAPEYEPEALEFLKTRKDLRILIAELPKHAENKAASLDYRRVKGGLLVQAADELAEEALQTKVATNRAPTAEEMADLKFAWRAVKHIKSNAIVLAKNKVLLGMGAGQPNRVVSVDIAKSKAGEASKGSVMASDAMFPFPDSVEQAAAAGVTAIIQPGGSIRDQESIDAANKYNIAMVFTGTRHFRH</sequence>
<evidence type="ECO:0000256" key="9">
    <source>
        <dbReference type="ARBA" id="ARBA00050687"/>
    </source>
</evidence>
<dbReference type="PROSITE" id="PS51855">
    <property type="entry name" value="MGS"/>
    <property type="match status" value="1"/>
</dbReference>
<evidence type="ECO:0000259" key="11">
    <source>
        <dbReference type="PROSITE" id="PS51855"/>
    </source>
</evidence>
<dbReference type="PANTHER" id="PTHR11692">
    <property type="entry name" value="BIFUNCTIONAL PURINE BIOSYNTHESIS PROTEIN PURH"/>
    <property type="match status" value="1"/>
</dbReference>
<evidence type="ECO:0000256" key="3">
    <source>
        <dbReference type="ARBA" id="ARBA00007667"/>
    </source>
</evidence>
<keyword evidence="6 10" id="KW-0378">Hydrolase</keyword>
<evidence type="ECO:0000256" key="2">
    <source>
        <dbReference type="ARBA" id="ARBA00004954"/>
    </source>
</evidence>
<reference evidence="12 13" key="1">
    <citation type="journal article" date="2015" name="Sci. Rep.">
        <title>A comparative genomics and reductive dehalogenase gene transcription study of two chloroethene-respiring bacteria, Dehalococcoides mccartyi strains MB and 11a.</title>
        <authorList>
            <person name="Low A."/>
            <person name="Shen Z."/>
            <person name="Cheng D."/>
            <person name="Rogers M.J."/>
            <person name="Lee P.K."/>
            <person name="He J."/>
        </authorList>
    </citation>
    <scope>NUCLEOTIDE SEQUENCE [LARGE SCALE GENOMIC DNA]</scope>
    <source>
        <strain evidence="12 13">MB</strain>
    </source>
</reference>
<evidence type="ECO:0000256" key="8">
    <source>
        <dbReference type="ARBA" id="ARBA00050488"/>
    </source>
</evidence>
<dbReference type="AlphaFoldDB" id="A0A0V8M2D5"/>
<dbReference type="CDD" id="cd01421">
    <property type="entry name" value="IMPCH"/>
    <property type="match status" value="1"/>
</dbReference>
<proteinExistence type="inferred from homology"/>
<dbReference type="HAMAP" id="MF_00139">
    <property type="entry name" value="PurH"/>
    <property type="match status" value="1"/>
</dbReference>
<name>A0A0V8M2D5_9CHLR</name>
<dbReference type="InterPro" id="IPR016193">
    <property type="entry name" value="Cytidine_deaminase-like"/>
</dbReference>
<comment type="similarity">
    <text evidence="3 10">Belongs to the PurH family.</text>
</comment>
<dbReference type="EC" id="3.5.4.10" evidence="10"/>
<dbReference type="Gene3D" id="3.40.140.20">
    <property type="match status" value="2"/>
</dbReference>
<dbReference type="PIRSF" id="PIRSF000414">
    <property type="entry name" value="AICARFT_IMPCHas"/>
    <property type="match status" value="1"/>
</dbReference>
<organism evidence="12 13">
    <name type="scientific">Dehalococcoides mccartyi</name>
    <dbReference type="NCBI Taxonomy" id="61435"/>
    <lineage>
        <taxon>Bacteria</taxon>
        <taxon>Bacillati</taxon>
        <taxon>Chloroflexota</taxon>
        <taxon>Dehalococcoidia</taxon>
        <taxon>Dehalococcoidales</taxon>
        <taxon>Dehalococcoidaceae</taxon>
        <taxon>Dehalococcoides</taxon>
    </lineage>
</organism>
<dbReference type="SMART" id="SM00851">
    <property type="entry name" value="MGS"/>
    <property type="match status" value="1"/>
</dbReference>
<comment type="pathway">
    <text evidence="2 10">Purine metabolism; IMP biosynthesis via de novo pathway; 5-formamido-1-(5-phospho-D-ribosyl)imidazole-4-carboxamide from 5-amino-1-(5-phospho-D-ribosyl)imidazole-4-carboxamide (10-formyl THF route): step 1/1.</text>
</comment>
<keyword evidence="7 10" id="KW-0511">Multifunctional enzyme</keyword>
<dbReference type="PATRIC" id="fig|61435.5.peg.921"/>
<comment type="domain">
    <text evidence="10">The IMP cyclohydrolase activity resides in the N-terminal region.</text>
</comment>
<dbReference type="GO" id="GO:0004643">
    <property type="term" value="F:phosphoribosylaminoimidazolecarboxamide formyltransferase activity"/>
    <property type="evidence" value="ECO:0007669"/>
    <property type="project" value="UniProtKB-UniRule"/>
</dbReference>
<accession>A0A0V8M2D5</accession>
<evidence type="ECO:0000256" key="7">
    <source>
        <dbReference type="ARBA" id="ARBA00023268"/>
    </source>
</evidence>
<dbReference type="GO" id="GO:0005829">
    <property type="term" value="C:cytosol"/>
    <property type="evidence" value="ECO:0007669"/>
    <property type="project" value="TreeGrafter"/>
</dbReference>
<protein>
    <recommendedName>
        <fullName evidence="10">Bifunctional purine biosynthesis protein PurH</fullName>
    </recommendedName>
    <domain>
        <recommendedName>
            <fullName evidence="10">Phosphoribosylaminoimidazolecarboxamide formyltransferase</fullName>
            <ecNumber evidence="10">2.1.2.3</ecNumber>
        </recommendedName>
        <alternativeName>
            <fullName evidence="10">AICAR transformylase</fullName>
        </alternativeName>
    </domain>
    <domain>
        <recommendedName>
            <fullName evidence="10">IMP cyclohydrolase</fullName>
            <ecNumber evidence="10">3.5.4.10</ecNumber>
        </recommendedName>
        <alternativeName>
            <fullName evidence="10">ATIC</fullName>
        </alternativeName>
        <alternativeName>
            <fullName evidence="10">IMP synthase</fullName>
        </alternativeName>
        <alternativeName>
            <fullName evidence="10">Inosinicase</fullName>
        </alternativeName>
    </domain>
</protein>
<dbReference type="eggNOG" id="COG0138">
    <property type="taxonomic scope" value="Bacteria"/>
</dbReference>
<dbReference type="RefSeq" id="WP_058292464.1">
    <property type="nucleotide sequence ID" value="NZ_JGYD01000018.1"/>
</dbReference>
<feature type="domain" description="MGS-like" evidence="11">
    <location>
        <begin position="1"/>
        <end position="143"/>
    </location>
</feature>
<dbReference type="Pfam" id="PF02142">
    <property type="entry name" value="MGS"/>
    <property type="match status" value="1"/>
</dbReference>
<dbReference type="NCBIfam" id="NF002049">
    <property type="entry name" value="PRK00881.1"/>
    <property type="match status" value="1"/>
</dbReference>
<dbReference type="Proteomes" id="UP000053577">
    <property type="component" value="Unassembled WGS sequence"/>
</dbReference>
<dbReference type="FunFam" id="3.40.50.1380:FF:000001">
    <property type="entry name" value="Bifunctional purine biosynthesis protein PurH"/>
    <property type="match status" value="1"/>
</dbReference>
<keyword evidence="4 10" id="KW-0808">Transferase</keyword>
<dbReference type="InterPro" id="IPR011607">
    <property type="entry name" value="MGS-like_dom"/>
</dbReference>
<evidence type="ECO:0000256" key="4">
    <source>
        <dbReference type="ARBA" id="ARBA00022679"/>
    </source>
</evidence>
<dbReference type="GO" id="GO:0003937">
    <property type="term" value="F:IMP cyclohydrolase activity"/>
    <property type="evidence" value="ECO:0007669"/>
    <property type="project" value="UniProtKB-UniRule"/>
</dbReference>
<evidence type="ECO:0000256" key="5">
    <source>
        <dbReference type="ARBA" id="ARBA00022755"/>
    </source>
</evidence>
<evidence type="ECO:0000256" key="10">
    <source>
        <dbReference type="HAMAP-Rule" id="MF_00139"/>
    </source>
</evidence>
<dbReference type="OrthoDB" id="9802065at2"/>
<dbReference type="GO" id="GO:0006189">
    <property type="term" value="P:'de novo' IMP biosynthetic process"/>
    <property type="evidence" value="ECO:0007669"/>
    <property type="project" value="UniProtKB-UniRule"/>
</dbReference>
<dbReference type="FunFam" id="3.40.140.20:FF:000001">
    <property type="entry name" value="Bifunctional purine biosynthesis protein PurH"/>
    <property type="match status" value="1"/>
</dbReference>
<dbReference type="EC" id="2.1.2.3" evidence="10"/>
<dbReference type="EMBL" id="JGYD01000018">
    <property type="protein sequence ID" value="KSV17942.1"/>
    <property type="molecule type" value="Genomic_DNA"/>
</dbReference>
<keyword evidence="5 10" id="KW-0658">Purine biosynthesis</keyword>
<dbReference type="SMART" id="SM00798">
    <property type="entry name" value="AICARFT_IMPCHas"/>
    <property type="match status" value="1"/>
</dbReference>
<dbReference type="Gene3D" id="3.40.50.1380">
    <property type="entry name" value="Methylglyoxal synthase-like domain"/>
    <property type="match status" value="1"/>
</dbReference>
<evidence type="ECO:0000256" key="1">
    <source>
        <dbReference type="ARBA" id="ARBA00004844"/>
    </source>
</evidence>
<gene>
    <name evidence="10 12" type="primary">purH</name>
    <name evidence="12" type="ORF">DA01_04675</name>
</gene>
<comment type="catalytic activity">
    <reaction evidence="9 10">
        <text>IMP + H2O = 5-formamido-1-(5-phospho-D-ribosyl)imidazole-4-carboxamide</text>
        <dbReference type="Rhea" id="RHEA:18445"/>
        <dbReference type="ChEBI" id="CHEBI:15377"/>
        <dbReference type="ChEBI" id="CHEBI:58053"/>
        <dbReference type="ChEBI" id="CHEBI:58467"/>
        <dbReference type="EC" id="3.5.4.10"/>
    </reaction>
</comment>